<evidence type="ECO:0000313" key="2">
    <source>
        <dbReference type="Proteomes" id="UP000019150"/>
    </source>
</evidence>
<keyword evidence="2" id="KW-1185">Reference proteome</keyword>
<dbReference type="KEGG" id="nno:NONO_c17520"/>
<proteinExistence type="predicted"/>
<sequence length="64" mass="7344">MAQHRLTPRWRRILARIVARPTASRPVDPGTQLLPIFDPPTMPMPAYSWQTPDEWARQHSGGAR</sequence>
<evidence type="ECO:0000313" key="1">
    <source>
        <dbReference type="EMBL" id="AHH16552.1"/>
    </source>
</evidence>
<protein>
    <submittedName>
        <fullName evidence="1">Uncharacterized protein</fullName>
    </submittedName>
</protein>
<dbReference type="EMBL" id="CP006850">
    <property type="protein sequence ID" value="AHH16552.1"/>
    <property type="molecule type" value="Genomic_DNA"/>
</dbReference>
<gene>
    <name evidence="1" type="ORF">NONO_c17520</name>
</gene>
<dbReference type="PATRIC" id="fig|1415166.3.peg.1776"/>
<dbReference type="RefSeq" id="WP_025348058.1">
    <property type="nucleotide sequence ID" value="NZ_CP006850.1"/>
</dbReference>
<accession>W5TBH2</accession>
<dbReference type="Proteomes" id="UP000019150">
    <property type="component" value="Chromosome"/>
</dbReference>
<reference evidence="1 2" key="1">
    <citation type="journal article" date="2014" name="Appl. Environ. Microbiol.">
        <title>Insights into the Microbial Degradation of Rubber and Gutta-Percha by Analysis of the Complete Genome of Nocardia nova SH22a.</title>
        <authorList>
            <person name="Luo Q."/>
            <person name="Hiessl S."/>
            <person name="Poehlein A."/>
            <person name="Daniel R."/>
            <person name="Steinbuchel A."/>
        </authorList>
    </citation>
    <scope>NUCLEOTIDE SEQUENCE [LARGE SCALE GENOMIC DNA]</scope>
    <source>
        <strain evidence="1">SH22a</strain>
    </source>
</reference>
<dbReference type="HOGENOM" id="CLU_2863290_0_0_11"/>
<dbReference type="AlphaFoldDB" id="W5TBH2"/>
<organism evidence="1 2">
    <name type="scientific">Nocardia nova SH22a</name>
    <dbReference type="NCBI Taxonomy" id="1415166"/>
    <lineage>
        <taxon>Bacteria</taxon>
        <taxon>Bacillati</taxon>
        <taxon>Actinomycetota</taxon>
        <taxon>Actinomycetes</taxon>
        <taxon>Mycobacteriales</taxon>
        <taxon>Nocardiaceae</taxon>
        <taxon>Nocardia</taxon>
    </lineage>
</organism>
<dbReference type="STRING" id="1415166.NONO_c17520"/>
<name>W5TBH2_9NOCA</name>